<name>A0A0P9JF83_9PSED</name>
<dbReference type="SUPFAM" id="SSF53756">
    <property type="entry name" value="UDP-Glycosyltransferase/glycogen phosphorylase"/>
    <property type="match status" value="1"/>
</dbReference>
<keyword evidence="1" id="KW-0808">Transferase</keyword>
<evidence type="ECO:0000313" key="1">
    <source>
        <dbReference type="EMBL" id="KPW45610.1"/>
    </source>
</evidence>
<dbReference type="EMBL" id="LJPT01000142">
    <property type="protein sequence ID" value="KPW45610.1"/>
    <property type="molecule type" value="Genomic_DNA"/>
</dbReference>
<evidence type="ECO:0000313" key="2">
    <source>
        <dbReference type="Proteomes" id="UP000050425"/>
    </source>
</evidence>
<organism evidence="1 2">
    <name type="scientific">Pseudomonas syringae pv. antirrhini</name>
    <dbReference type="NCBI Taxonomy" id="251702"/>
    <lineage>
        <taxon>Bacteria</taxon>
        <taxon>Pseudomonadati</taxon>
        <taxon>Pseudomonadota</taxon>
        <taxon>Gammaproteobacteria</taxon>
        <taxon>Pseudomonadales</taxon>
        <taxon>Pseudomonadaceae</taxon>
        <taxon>Pseudomonas</taxon>
    </lineage>
</organism>
<dbReference type="PANTHER" id="PTHR12526:SF572">
    <property type="entry name" value="BLL5144 PROTEIN"/>
    <property type="match status" value="1"/>
</dbReference>
<dbReference type="Proteomes" id="UP000050425">
    <property type="component" value="Unassembled WGS sequence"/>
</dbReference>
<dbReference type="PATRIC" id="fig|251702.3.peg.2514"/>
<reference evidence="1 2" key="1">
    <citation type="submission" date="2015-09" db="EMBL/GenBank/DDBJ databases">
        <title>Genome announcement of multiple Pseudomonas syringae strains.</title>
        <authorList>
            <person name="Thakur S."/>
            <person name="Wang P.W."/>
            <person name="Gong Y."/>
            <person name="Weir B.S."/>
            <person name="Guttman D.S."/>
        </authorList>
    </citation>
    <scope>NUCLEOTIDE SEQUENCE [LARGE SCALE GENOMIC DNA]</scope>
    <source>
        <strain evidence="1 2">ICMP4303</strain>
    </source>
</reference>
<dbReference type="Gene3D" id="3.40.50.2000">
    <property type="entry name" value="Glycogen Phosphorylase B"/>
    <property type="match status" value="1"/>
</dbReference>
<dbReference type="PANTHER" id="PTHR12526">
    <property type="entry name" value="GLYCOSYLTRANSFERASE"/>
    <property type="match status" value="1"/>
</dbReference>
<gene>
    <name evidence="1" type="ORF">ALO88_04958</name>
</gene>
<proteinExistence type="predicted"/>
<dbReference type="Pfam" id="PF13692">
    <property type="entry name" value="Glyco_trans_1_4"/>
    <property type="match status" value="1"/>
</dbReference>
<dbReference type="AlphaFoldDB" id="A0A0P9JF83"/>
<comment type="caution">
    <text evidence="1">The sequence shown here is derived from an EMBL/GenBank/DDBJ whole genome shotgun (WGS) entry which is preliminary data.</text>
</comment>
<protein>
    <submittedName>
        <fullName evidence="1">Glycosyl transferase, group 1 family protein PslF</fullName>
    </submittedName>
</protein>
<accession>A0A0P9JF83</accession>
<dbReference type="GO" id="GO:0016740">
    <property type="term" value="F:transferase activity"/>
    <property type="evidence" value="ECO:0007669"/>
    <property type="project" value="UniProtKB-KW"/>
</dbReference>
<sequence length="402" mass="44231">MPQADREPWLMRIALLAPLPPEQNGIADYAGHLRQALEGLGLQVSTPLQGIGNDPRAAQQRVADTDWSEINLVHAELGGGRLAEFQALRALRKRFPNLPLTATVHDPERLVWRREKLPWPLSIAAGMRSPLPEIATVLADPLCLHEERQLARHMTRLVTLTQAGSLSLRQRMGLDATQMVVINHGNVAIEPVPLPPLKPLRLLYFGFIYRGKGIEDLLDALANVFTAQPQLRFAVRLTLAGGSAPEMAFGPSGSYLEQLRLHIRQLGLVDLIDWQLDLPAEQIPQVIQAHHVMVLPYRESSKLKILGKLRGTSGALSWAVACGRGVITSDARSFAEEVSHGNGMIYPQGDVAGLTSALARVCATPGLVEQWAANAAHMGKARVWSRTAEHFRDVFRQACEEK</sequence>